<protein>
    <submittedName>
        <fullName evidence="2">Uncharacterized protein</fullName>
    </submittedName>
</protein>
<organism evidence="2 3">
    <name type="scientific">Rhizopus oryzae</name>
    <name type="common">Mucormycosis agent</name>
    <name type="synonym">Rhizopus arrhizus var. delemar</name>
    <dbReference type="NCBI Taxonomy" id="64495"/>
    <lineage>
        <taxon>Eukaryota</taxon>
        <taxon>Fungi</taxon>
        <taxon>Fungi incertae sedis</taxon>
        <taxon>Mucoromycota</taxon>
        <taxon>Mucoromycotina</taxon>
        <taxon>Mucoromycetes</taxon>
        <taxon>Mucorales</taxon>
        <taxon>Mucorineae</taxon>
        <taxon>Rhizopodaceae</taxon>
        <taxon>Rhizopus</taxon>
    </lineage>
</organism>
<keyword evidence="1" id="KW-0064">Aspartyl protease</keyword>
<evidence type="ECO:0000313" key="2">
    <source>
        <dbReference type="EMBL" id="KAG1539522.1"/>
    </source>
</evidence>
<name>A0A9P6Y4S9_RHIOR</name>
<reference evidence="2" key="1">
    <citation type="journal article" date="2020" name="Microb. Genom.">
        <title>Genetic diversity of clinical and environmental Mucorales isolates obtained from an investigation of mucormycosis cases among solid organ transplant recipients.</title>
        <authorList>
            <person name="Nguyen M.H."/>
            <person name="Kaul D."/>
            <person name="Muto C."/>
            <person name="Cheng S.J."/>
            <person name="Richter R.A."/>
            <person name="Bruno V.M."/>
            <person name="Liu G."/>
            <person name="Beyhan S."/>
            <person name="Sundermann A.J."/>
            <person name="Mounaud S."/>
            <person name="Pasculle A.W."/>
            <person name="Nierman W.C."/>
            <person name="Driscoll E."/>
            <person name="Cumbie R."/>
            <person name="Clancy C.J."/>
            <person name="Dupont C.L."/>
        </authorList>
    </citation>
    <scope>NUCLEOTIDE SEQUENCE</scope>
    <source>
        <strain evidence="2">GL16</strain>
    </source>
</reference>
<evidence type="ECO:0000313" key="3">
    <source>
        <dbReference type="Proteomes" id="UP000717996"/>
    </source>
</evidence>
<dbReference type="EMBL" id="JAANIT010001599">
    <property type="protein sequence ID" value="KAG1539522.1"/>
    <property type="molecule type" value="Genomic_DNA"/>
</dbReference>
<comment type="caution">
    <text evidence="2">The sequence shown here is derived from an EMBL/GenBank/DDBJ whole genome shotgun (WGS) entry which is preliminary data.</text>
</comment>
<dbReference type="GO" id="GO:0006508">
    <property type="term" value="P:proteolysis"/>
    <property type="evidence" value="ECO:0007669"/>
    <property type="project" value="InterPro"/>
</dbReference>
<evidence type="ECO:0000256" key="1">
    <source>
        <dbReference type="ARBA" id="ARBA00022750"/>
    </source>
</evidence>
<proteinExistence type="predicted"/>
<keyword evidence="1" id="KW-0378">Hydrolase</keyword>
<dbReference type="InterPro" id="IPR021109">
    <property type="entry name" value="Peptidase_aspartic_dom_sf"/>
</dbReference>
<dbReference type="Gene3D" id="2.40.70.10">
    <property type="entry name" value="Acid Proteases"/>
    <property type="match status" value="1"/>
</dbReference>
<keyword evidence="1" id="KW-0645">Protease</keyword>
<dbReference type="GO" id="GO:0004190">
    <property type="term" value="F:aspartic-type endopeptidase activity"/>
    <property type="evidence" value="ECO:0007669"/>
    <property type="project" value="UniProtKB-KW"/>
</dbReference>
<dbReference type="Proteomes" id="UP000717996">
    <property type="component" value="Unassembled WGS sequence"/>
</dbReference>
<dbReference type="AlphaFoldDB" id="A0A9P6Y4S9"/>
<sequence length="508" mass="56445">MAAQNNIPMEINTINNAQDVSPLVPADIRSTSSQEATEPVLPYQNDADMMETADENLLVTDSTDSLTILRQQLQEVSQRFARGVSNHLPMDQLESLRNEASHIANCIKYLLEGQIYCDPPKVETTQQSVNQSSNRFDHFIPNDLPTWQWVGNVWRMDVEVHDSVEDLLDTFALITLNNIDQVLTIKMQQNESIEAFTDRFQRIRRAAKWQDDIRAAALFNRALPVALYKEVSRSLLNLPLNEQDSVCKVSAKACTVISSNICNDEAMAASVTKRNIISQSAASPISFPKSKCLVHGNGNHTTEQCKVLKRIATANTATTATTATNVTPQASNTKKNCYKCSANVPWSPDHAATCSRDKVKRFNGPTKAFRSARFSGSHNRKNIDTLALVDSGASFSSIDIAFANKNNININNNVSGSIVFATNDNKSKRFGTTSKALSLIYGDNDDTLIHTSHIFEVLPLSFDTDAVIGLDLMPRLNILIENLAVKHPNCRIPTYFKHDSYSIYKKSE</sequence>
<gene>
    <name evidence="2" type="ORF">G6F51_009086</name>
</gene>
<accession>A0A9P6Y4S9</accession>
<dbReference type="PROSITE" id="PS00141">
    <property type="entry name" value="ASP_PROTEASE"/>
    <property type="match status" value="1"/>
</dbReference>
<dbReference type="InterPro" id="IPR001969">
    <property type="entry name" value="Aspartic_peptidase_AS"/>
</dbReference>